<accession>A0AAV7M8D9</accession>
<name>A0AAV7M8D9_PLEWA</name>
<gene>
    <name evidence="2" type="ORF">NDU88_001507</name>
</gene>
<evidence type="ECO:0000313" key="3">
    <source>
        <dbReference type="Proteomes" id="UP001066276"/>
    </source>
</evidence>
<proteinExistence type="predicted"/>
<dbReference type="Proteomes" id="UP001066276">
    <property type="component" value="Chromosome 10"/>
</dbReference>
<keyword evidence="3" id="KW-1185">Reference proteome</keyword>
<reference evidence="2" key="1">
    <citation type="journal article" date="2022" name="bioRxiv">
        <title>Sequencing and chromosome-scale assembly of the giantPleurodeles waltlgenome.</title>
        <authorList>
            <person name="Brown T."/>
            <person name="Elewa A."/>
            <person name="Iarovenko S."/>
            <person name="Subramanian E."/>
            <person name="Araus A.J."/>
            <person name="Petzold A."/>
            <person name="Susuki M."/>
            <person name="Suzuki K.-i.T."/>
            <person name="Hayashi T."/>
            <person name="Toyoda A."/>
            <person name="Oliveira C."/>
            <person name="Osipova E."/>
            <person name="Leigh N.D."/>
            <person name="Simon A."/>
            <person name="Yun M.H."/>
        </authorList>
    </citation>
    <scope>NUCLEOTIDE SEQUENCE</scope>
    <source>
        <strain evidence="2">20211129_DDA</strain>
        <tissue evidence="2">Liver</tissue>
    </source>
</reference>
<dbReference type="AlphaFoldDB" id="A0AAV7M8D9"/>
<feature type="region of interest" description="Disordered" evidence="1">
    <location>
        <begin position="57"/>
        <end position="109"/>
    </location>
</feature>
<organism evidence="2 3">
    <name type="scientific">Pleurodeles waltl</name>
    <name type="common">Iberian ribbed newt</name>
    <dbReference type="NCBI Taxonomy" id="8319"/>
    <lineage>
        <taxon>Eukaryota</taxon>
        <taxon>Metazoa</taxon>
        <taxon>Chordata</taxon>
        <taxon>Craniata</taxon>
        <taxon>Vertebrata</taxon>
        <taxon>Euteleostomi</taxon>
        <taxon>Amphibia</taxon>
        <taxon>Batrachia</taxon>
        <taxon>Caudata</taxon>
        <taxon>Salamandroidea</taxon>
        <taxon>Salamandridae</taxon>
        <taxon>Pleurodelinae</taxon>
        <taxon>Pleurodeles</taxon>
    </lineage>
</organism>
<protein>
    <submittedName>
        <fullName evidence="2">Uncharacterized protein</fullName>
    </submittedName>
</protein>
<comment type="caution">
    <text evidence="2">The sequence shown here is derived from an EMBL/GenBank/DDBJ whole genome shotgun (WGS) entry which is preliminary data.</text>
</comment>
<sequence>MLNRCPGSLCPFCTAPSRRPAESPLERSVSCLWGCPGACAGPVVPWSLFAARRTRGTAKISPARSGSGVAVESSSPSHPRRDGGARREKGHRRSRSATGPVGIVGPPQRDAPLTFVRVRTPLQPWLGSHHTVFRSLLSGPHTAPGYSGQRGRPVCDCEPPPRHGARDLRTSSPAVRHVGCRQPPRLSMCLSSPQVEDDIYLSCLVPGGSKVSRVTPWL</sequence>
<dbReference type="EMBL" id="JANPWB010000014">
    <property type="protein sequence ID" value="KAJ1096365.1"/>
    <property type="molecule type" value="Genomic_DNA"/>
</dbReference>
<evidence type="ECO:0000256" key="1">
    <source>
        <dbReference type="SAM" id="MobiDB-lite"/>
    </source>
</evidence>
<evidence type="ECO:0000313" key="2">
    <source>
        <dbReference type="EMBL" id="KAJ1096365.1"/>
    </source>
</evidence>